<feature type="domain" description="CobQ/CobB/MinD/ParA nucleotide binding" evidence="1">
    <location>
        <begin position="3"/>
        <end position="150"/>
    </location>
</feature>
<dbReference type="STRING" id="1548018.LS64_00870"/>
<dbReference type="EMBL" id="QBIU01000002">
    <property type="protein sequence ID" value="MWV70214.1"/>
    <property type="molecule type" value="Genomic_DNA"/>
</dbReference>
<name>A0A347VQB2_9HELI</name>
<accession>A0A347VQB2</accession>
<dbReference type="PANTHER" id="PTHR13696">
    <property type="entry name" value="P-LOOP CONTAINING NUCLEOSIDE TRIPHOSPHATE HYDROLASE"/>
    <property type="match status" value="1"/>
</dbReference>
<evidence type="ECO:0000259" key="1">
    <source>
        <dbReference type="Pfam" id="PF01656"/>
    </source>
</evidence>
<reference evidence="3 4" key="1">
    <citation type="journal article" date="2014" name="Genome Announc.">
        <title>Draft genome sequences of eight enterohepatic helicobacter species isolated from both laboratory and wild rodents.</title>
        <authorList>
            <person name="Sheh A."/>
            <person name="Shen Z."/>
            <person name="Fox J.G."/>
        </authorList>
    </citation>
    <scope>NUCLEOTIDE SEQUENCE [LARGE SCALE GENOMIC DNA]</scope>
    <source>
        <strain evidence="3 4">MIT 97-6194</strain>
    </source>
</reference>
<evidence type="ECO:0000313" key="4">
    <source>
        <dbReference type="Proteomes" id="UP000029714"/>
    </source>
</evidence>
<dbReference type="SUPFAM" id="SSF52540">
    <property type="entry name" value="P-loop containing nucleoside triphosphate hydrolases"/>
    <property type="match status" value="1"/>
</dbReference>
<dbReference type="Proteomes" id="UP000029714">
    <property type="component" value="Unassembled WGS sequence"/>
</dbReference>
<keyword evidence="4" id="KW-1185">Reference proteome</keyword>
<dbReference type="CDD" id="cd02042">
    <property type="entry name" value="ParAB_family"/>
    <property type="match status" value="1"/>
</dbReference>
<dbReference type="InterPro" id="IPR027417">
    <property type="entry name" value="P-loop_NTPase"/>
</dbReference>
<dbReference type="InterPro" id="IPR050678">
    <property type="entry name" value="DNA_Partitioning_ATPase"/>
</dbReference>
<protein>
    <submittedName>
        <fullName evidence="2">AAA family ATPase</fullName>
    </submittedName>
    <submittedName>
        <fullName evidence="3">Chromosome partitioning protein ParA</fullName>
    </submittedName>
</protein>
<dbReference type="Pfam" id="PF01656">
    <property type="entry name" value="CbiA"/>
    <property type="match status" value="1"/>
</dbReference>
<dbReference type="EMBL" id="JRMP02000031">
    <property type="protein sequence ID" value="TLD91621.1"/>
    <property type="molecule type" value="Genomic_DNA"/>
</dbReference>
<dbReference type="AlphaFoldDB" id="A0A347VQB2"/>
<dbReference type="Proteomes" id="UP000477070">
    <property type="component" value="Unassembled WGS sequence"/>
</dbReference>
<comment type="caution">
    <text evidence="3">The sequence shown here is derived from an EMBL/GenBank/DDBJ whole genome shotgun (WGS) entry which is preliminary data.</text>
</comment>
<dbReference type="RefSeq" id="WP_034569350.1">
    <property type="nucleotide sequence ID" value="NZ_JRMP02000031.1"/>
</dbReference>
<reference evidence="3 4" key="2">
    <citation type="journal article" date="2016" name="Infect. Immun.">
        <title>Helicobacter saguini, a Novel Helicobacter Isolated from Cotton-Top Tamarins with Ulcerative Colitis, Has Proinflammatory Properties and Induces Typhlocolitis and Dysplasia in Gnotobiotic IL-10-/- Mice.</title>
        <authorList>
            <person name="Shen Z."/>
            <person name="Mannion A."/>
            <person name="Whary M.T."/>
            <person name="Muthupalani S."/>
            <person name="Sheh A."/>
            <person name="Feng Y."/>
            <person name="Gong G."/>
            <person name="Vandamme P."/>
            <person name="Holcombe H.R."/>
            <person name="Paster B.J."/>
            <person name="Fox J.G."/>
        </authorList>
    </citation>
    <scope>NUCLEOTIDE SEQUENCE [LARGE SCALE GENOMIC DNA]</scope>
    <source>
        <strain evidence="3 4">MIT 97-6194</strain>
    </source>
</reference>
<reference evidence="3" key="3">
    <citation type="submission" date="2018-04" db="EMBL/GenBank/DDBJ databases">
        <authorList>
            <person name="Sheh A."/>
            <person name="Shen Z."/>
            <person name="Mannion A.J."/>
            <person name="Fox J.G."/>
        </authorList>
    </citation>
    <scope>NUCLEOTIDE SEQUENCE</scope>
    <source>
        <strain evidence="3">MIT 97-6194</strain>
    </source>
</reference>
<gene>
    <name evidence="2" type="ORF">DCO61_09430</name>
    <name evidence="3" type="ORF">LS64_011555</name>
</gene>
<dbReference type="PIRSF" id="PIRSF009320">
    <property type="entry name" value="Nuc_binding_HP_1000"/>
    <property type="match status" value="1"/>
</dbReference>
<reference evidence="2 5" key="4">
    <citation type="submission" date="2019-12" db="EMBL/GenBank/DDBJ databases">
        <title>Multi-Generational Helicobacter saguini Isolates.</title>
        <authorList>
            <person name="Mannion A."/>
            <person name="Shen Z."/>
            <person name="Fox J.G."/>
        </authorList>
    </citation>
    <scope>NUCLEOTIDE SEQUENCE [LARGE SCALE GENOMIC DNA]</scope>
    <source>
        <strain evidence="2">16-048</strain>
        <strain evidence="5">16-048 (F4)</strain>
    </source>
</reference>
<dbReference type="OrthoDB" id="13869at2"/>
<proteinExistence type="predicted"/>
<dbReference type="InterPro" id="IPR002586">
    <property type="entry name" value="CobQ/CobB/MinD/ParA_Nub-bd_dom"/>
</dbReference>
<sequence>MILAITNEKGGSGKTTIAVNLANYFATKGDNVLLVDADPQGSVRAFIESRMQENIELNFTSVSLLGNSVASQVNKLKDNYDLIIIDTGGRDSAEMRGAMSVANLSIIPIIPSQYDIAVLNKMIELHTQARIFNVDSKVLFVISKANTNPTLKKNISDLKEFIESKKKDSMFLMDSVIYERIAYQNVVKQGLGINEIQQKDSKALKEFESFANELLEFAKLDSKENIESKNVVCK</sequence>
<dbReference type="PANTHER" id="PTHR13696:SF96">
    <property type="entry name" value="COBQ_COBB_MIND_PARA NUCLEOTIDE BINDING DOMAIN-CONTAINING PROTEIN"/>
    <property type="match status" value="1"/>
</dbReference>
<organism evidence="3 4">
    <name type="scientific">Helicobacter saguini</name>
    <dbReference type="NCBI Taxonomy" id="1548018"/>
    <lineage>
        <taxon>Bacteria</taxon>
        <taxon>Pseudomonadati</taxon>
        <taxon>Campylobacterota</taxon>
        <taxon>Epsilonproteobacteria</taxon>
        <taxon>Campylobacterales</taxon>
        <taxon>Helicobacteraceae</taxon>
        <taxon>Helicobacter</taxon>
    </lineage>
</organism>
<evidence type="ECO:0000313" key="5">
    <source>
        <dbReference type="Proteomes" id="UP000477070"/>
    </source>
</evidence>
<evidence type="ECO:0000313" key="3">
    <source>
        <dbReference type="EMBL" id="TLD91621.1"/>
    </source>
</evidence>
<dbReference type="Gene3D" id="3.40.50.300">
    <property type="entry name" value="P-loop containing nucleotide triphosphate hydrolases"/>
    <property type="match status" value="1"/>
</dbReference>
<evidence type="ECO:0000313" key="2">
    <source>
        <dbReference type="EMBL" id="MWV70214.1"/>
    </source>
</evidence>